<dbReference type="AlphaFoldDB" id="A0A7X1CQM6"/>
<organism evidence="2 3">
    <name type="scientific">Listeria grandensis</name>
    <dbReference type="NCBI Taxonomy" id="1494963"/>
    <lineage>
        <taxon>Bacteria</taxon>
        <taxon>Bacillati</taxon>
        <taxon>Bacillota</taxon>
        <taxon>Bacilli</taxon>
        <taxon>Bacillales</taxon>
        <taxon>Listeriaceae</taxon>
        <taxon>Listeria</taxon>
    </lineage>
</organism>
<sequence>MKGGYNVPDIFTLSRDTELTSEVVEDFIKKHGENLSRYKELMDLYKGKHPILTQDAKATYKPDNRLVVNFAKYIVDTLNGYCASKPIKTTHTDKAISEKVSEILKLNDQDDNDAEISKMCSIYGHAYEMLYQDEDTQTCITYLSPEEAFVVYDKSVRQAPYFAVWYSTDEKGKISGKVYTAEQSYDIAQGESGFAMTESEENESYYGDIPIIEHIENEERESIISSVESLIKAYNKAISEKANDVDYFADAYLAVLGAELDEGGVARIRDNRIINLFGTSDASKILVQFLDKPDGDQTQENLIDRLERLIYQMSMVSNINDEDFGNASGVAMAFKLQSMENLALMKERKKTSAINRRWKLIFGLVTNFPVTQKDEWRNLEHQYTRNIPHNVKEEAEVAGDLTGIVSKQTALKGLSVVQDVEAELERIKAEKLEEVGDDYDEIGDGGEDDAGTEPGVLDGKADKAVE</sequence>
<feature type="compositionally biased region" description="Acidic residues" evidence="1">
    <location>
        <begin position="435"/>
        <end position="451"/>
    </location>
</feature>
<dbReference type="Proteomes" id="UP000535908">
    <property type="component" value="Unassembled WGS sequence"/>
</dbReference>
<reference evidence="2 3" key="1">
    <citation type="submission" date="2020-03" db="EMBL/GenBank/DDBJ databases">
        <title>Soil Listeria distribution.</title>
        <authorList>
            <person name="Liao J."/>
            <person name="Wiedmann M."/>
        </authorList>
    </citation>
    <scope>NUCLEOTIDE SEQUENCE [LARGE SCALE GENOMIC DNA]</scope>
    <source>
        <strain evidence="2 3">FSL L7-0741</strain>
    </source>
</reference>
<protein>
    <submittedName>
        <fullName evidence="2">Phage portal protein</fullName>
    </submittedName>
</protein>
<dbReference type="InterPro" id="IPR021145">
    <property type="entry name" value="Portal_protein_SPP1_Gp6-like"/>
</dbReference>
<name>A0A7X1CQM6_9LIST</name>
<feature type="region of interest" description="Disordered" evidence="1">
    <location>
        <begin position="435"/>
        <end position="466"/>
    </location>
</feature>
<gene>
    <name evidence="2" type="ORF">HCA69_12430</name>
</gene>
<proteinExistence type="predicted"/>
<evidence type="ECO:0000256" key="1">
    <source>
        <dbReference type="SAM" id="MobiDB-lite"/>
    </source>
</evidence>
<dbReference type="Pfam" id="PF05133">
    <property type="entry name" value="SPP1_portal"/>
    <property type="match status" value="1"/>
</dbReference>
<evidence type="ECO:0000313" key="3">
    <source>
        <dbReference type="Proteomes" id="UP000535908"/>
    </source>
</evidence>
<evidence type="ECO:0000313" key="2">
    <source>
        <dbReference type="EMBL" id="MBC1937179.1"/>
    </source>
</evidence>
<comment type="caution">
    <text evidence="2">The sequence shown here is derived from an EMBL/GenBank/DDBJ whole genome shotgun (WGS) entry which is preliminary data.</text>
</comment>
<dbReference type="NCBIfam" id="TIGR01538">
    <property type="entry name" value="portal_SPP1"/>
    <property type="match status" value="1"/>
</dbReference>
<dbReference type="EMBL" id="JAARWN010000014">
    <property type="protein sequence ID" value="MBC1937179.1"/>
    <property type="molecule type" value="Genomic_DNA"/>
</dbReference>
<accession>A0A7X1CQM6</accession>
<dbReference type="InterPro" id="IPR006428">
    <property type="entry name" value="Portal_SPP1-type"/>
</dbReference>